<sequence length="208" mass="23597">MVRTTQLFRKARKTFQDLRLLQILQSEIAHELSSTPCQNYENNGSSSHFTVEHDSLKSQDVVLRRKMDSGEEVVISALLGPLRFGYDGAFPREILMKICVSKPGVSSLLQFDCGVSEDGHGGSPFKLYNAYYLRSSDCLGPSVYRGPSFSSLDPRLQDALKEYLISRGVEESLTNFLLIHLHKKEQGQYLNWLKNVEYSIAKRESNEL</sequence>
<gene>
    <name evidence="2" type="primary">LOC103490527</name>
</gene>
<name>A0A1S3BK83_CUCME</name>
<dbReference type="GO" id="GO:0005759">
    <property type="term" value="C:mitochondrial matrix"/>
    <property type="evidence" value="ECO:0007669"/>
    <property type="project" value="InterPro"/>
</dbReference>
<dbReference type="SUPFAM" id="SSF54529">
    <property type="entry name" value="Mitochondrial glycoprotein MAM33-like"/>
    <property type="match status" value="1"/>
</dbReference>
<dbReference type="FunCoup" id="A0A1S3BK83">
    <property type="interactions" value="1646"/>
</dbReference>
<dbReference type="eggNOG" id="KOG2536">
    <property type="taxonomic scope" value="Eukaryota"/>
</dbReference>
<protein>
    <submittedName>
        <fullName evidence="2">Uncharacterized protein LOC103490527 isoform X1</fullName>
    </submittedName>
</protein>
<keyword evidence="1" id="KW-1185">Reference proteome</keyword>
<dbReference type="KEGG" id="cmo:103490527"/>
<dbReference type="InterPro" id="IPR003428">
    <property type="entry name" value="MAM33"/>
</dbReference>
<dbReference type="RefSeq" id="XP_008448290.2">
    <property type="nucleotide sequence ID" value="XM_008450068.3"/>
</dbReference>
<dbReference type="PANTHER" id="PTHR10826">
    <property type="entry name" value="COMPLEMENT COMPONENT 1"/>
    <property type="match status" value="1"/>
</dbReference>
<dbReference type="Pfam" id="PF02330">
    <property type="entry name" value="MAM33"/>
    <property type="match status" value="1"/>
</dbReference>
<dbReference type="InParanoid" id="A0A1S3BK83"/>
<proteinExistence type="predicted"/>
<reference evidence="2" key="1">
    <citation type="submission" date="2025-08" db="UniProtKB">
        <authorList>
            <consortium name="RefSeq"/>
        </authorList>
    </citation>
    <scope>IDENTIFICATION</scope>
    <source>
        <tissue evidence="2">Stem</tissue>
    </source>
</reference>
<dbReference type="Gene3D" id="3.10.280.10">
    <property type="entry name" value="Mitochondrial glycoprotein"/>
    <property type="match status" value="2"/>
</dbReference>
<dbReference type="Proteomes" id="UP001652600">
    <property type="component" value="Chromosome 11"/>
</dbReference>
<dbReference type="AlphaFoldDB" id="A0A1S3BK83"/>
<accession>A0A1S3BK83</accession>
<evidence type="ECO:0000313" key="1">
    <source>
        <dbReference type="Proteomes" id="UP001652600"/>
    </source>
</evidence>
<evidence type="ECO:0000313" key="2">
    <source>
        <dbReference type="RefSeq" id="XP_008448290.2"/>
    </source>
</evidence>
<dbReference type="PANTHER" id="PTHR10826:SF1">
    <property type="entry name" value="COMPLEMENT COMPONENT 1 Q SUBCOMPONENT-BINDING PROTEIN, MITOCHONDRIAL"/>
    <property type="match status" value="1"/>
</dbReference>
<organism evidence="1 2">
    <name type="scientific">Cucumis melo</name>
    <name type="common">Muskmelon</name>
    <dbReference type="NCBI Taxonomy" id="3656"/>
    <lineage>
        <taxon>Eukaryota</taxon>
        <taxon>Viridiplantae</taxon>
        <taxon>Streptophyta</taxon>
        <taxon>Embryophyta</taxon>
        <taxon>Tracheophyta</taxon>
        <taxon>Spermatophyta</taxon>
        <taxon>Magnoliopsida</taxon>
        <taxon>eudicotyledons</taxon>
        <taxon>Gunneridae</taxon>
        <taxon>Pentapetalae</taxon>
        <taxon>rosids</taxon>
        <taxon>fabids</taxon>
        <taxon>Cucurbitales</taxon>
        <taxon>Cucurbitaceae</taxon>
        <taxon>Benincaseae</taxon>
        <taxon>Cucumis</taxon>
    </lineage>
</organism>
<dbReference type="GeneID" id="103490527"/>
<dbReference type="InterPro" id="IPR036561">
    <property type="entry name" value="MAM33_sf"/>
</dbReference>